<dbReference type="GO" id="GO:0005886">
    <property type="term" value="C:plasma membrane"/>
    <property type="evidence" value="ECO:0007669"/>
    <property type="project" value="UniProtKB-SubCell"/>
</dbReference>
<organism evidence="8 9">
    <name type="scientific">Sediminibacterium goheungense</name>
    <dbReference type="NCBI Taxonomy" id="1086393"/>
    <lineage>
        <taxon>Bacteria</taxon>
        <taxon>Pseudomonadati</taxon>
        <taxon>Bacteroidota</taxon>
        <taxon>Chitinophagia</taxon>
        <taxon>Chitinophagales</taxon>
        <taxon>Chitinophagaceae</taxon>
        <taxon>Sediminibacterium</taxon>
    </lineage>
</organism>
<accession>A0A4R6ITV1</accession>
<feature type="transmembrane region" description="Helical" evidence="6">
    <location>
        <begin position="12"/>
        <end position="33"/>
    </location>
</feature>
<dbReference type="RefSeq" id="WP_133475440.1">
    <property type="nucleotide sequence ID" value="NZ_SNWP01000013.1"/>
</dbReference>
<keyword evidence="2" id="KW-1003">Cell membrane</keyword>
<evidence type="ECO:0000256" key="1">
    <source>
        <dbReference type="ARBA" id="ARBA00004651"/>
    </source>
</evidence>
<evidence type="ECO:0000256" key="5">
    <source>
        <dbReference type="ARBA" id="ARBA00023136"/>
    </source>
</evidence>
<dbReference type="PANTHER" id="PTHR36115">
    <property type="entry name" value="PROLINE-RICH ANTIGEN HOMOLOG-RELATED"/>
    <property type="match status" value="1"/>
</dbReference>
<name>A0A4R6ITV1_9BACT</name>
<keyword evidence="4 6" id="KW-1133">Transmembrane helix</keyword>
<comment type="subcellular location">
    <subcellularLocation>
        <location evidence="1">Cell membrane</location>
        <topology evidence="1">Multi-pass membrane protein</topology>
    </subcellularLocation>
</comment>
<evidence type="ECO:0000256" key="4">
    <source>
        <dbReference type="ARBA" id="ARBA00022989"/>
    </source>
</evidence>
<evidence type="ECO:0000313" key="9">
    <source>
        <dbReference type="Proteomes" id="UP000295741"/>
    </source>
</evidence>
<dbReference type="Pfam" id="PF06271">
    <property type="entry name" value="RDD"/>
    <property type="match status" value="1"/>
</dbReference>
<dbReference type="Proteomes" id="UP000295741">
    <property type="component" value="Unassembled WGS sequence"/>
</dbReference>
<keyword evidence="5 6" id="KW-0472">Membrane</keyword>
<evidence type="ECO:0000259" key="7">
    <source>
        <dbReference type="Pfam" id="PF06271"/>
    </source>
</evidence>
<evidence type="ECO:0000313" key="8">
    <source>
        <dbReference type="EMBL" id="TDO25325.1"/>
    </source>
</evidence>
<comment type="caution">
    <text evidence="8">The sequence shown here is derived from an EMBL/GenBank/DDBJ whole genome shotgun (WGS) entry which is preliminary data.</text>
</comment>
<evidence type="ECO:0000256" key="6">
    <source>
        <dbReference type="SAM" id="Phobius"/>
    </source>
</evidence>
<feature type="transmembrane region" description="Helical" evidence="6">
    <location>
        <begin position="85"/>
        <end position="109"/>
    </location>
</feature>
<sequence>MRKVGEGTRILNFLIDTLIVFLLAFAFNKFWMFQVKYWGYPYFNFGWIFFGMMFVYYSFFEIVFQRSPAKWFSYTKVVNKQGGRAAFWRILLRSLARVTIIDLFFIPFLGKPLHDWVSGTEVIEK</sequence>
<dbReference type="InterPro" id="IPR051791">
    <property type="entry name" value="Pra-immunoreactive"/>
</dbReference>
<protein>
    <submittedName>
        <fullName evidence="8">RDD family protein</fullName>
    </submittedName>
</protein>
<keyword evidence="3 6" id="KW-0812">Transmembrane</keyword>
<evidence type="ECO:0000256" key="3">
    <source>
        <dbReference type="ARBA" id="ARBA00022692"/>
    </source>
</evidence>
<feature type="domain" description="RDD" evidence="7">
    <location>
        <begin position="7"/>
        <end position="107"/>
    </location>
</feature>
<feature type="transmembrane region" description="Helical" evidence="6">
    <location>
        <begin position="45"/>
        <end position="64"/>
    </location>
</feature>
<evidence type="ECO:0000256" key="2">
    <source>
        <dbReference type="ARBA" id="ARBA00022475"/>
    </source>
</evidence>
<gene>
    <name evidence="8" type="ORF">BC659_2864</name>
</gene>
<dbReference type="EMBL" id="SNWP01000013">
    <property type="protein sequence ID" value="TDO25325.1"/>
    <property type="molecule type" value="Genomic_DNA"/>
</dbReference>
<proteinExistence type="predicted"/>
<reference evidence="8 9" key="1">
    <citation type="submission" date="2019-03" db="EMBL/GenBank/DDBJ databases">
        <title>Genomic Encyclopedia of Archaeal and Bacterial Type Strains, Phase II (KMG-II): from individual species to whole genera.</title>
        <authorList>
            <person name="Goeker M."/>
        </authorList>
    </citation>
    <scope>NUCLEOTIDE SEQUENCE [LARGE SCALE GENOMIC DNA]</scope>
    <source>
        <strain evidence="8 9">DSM 28323</strain>
    </source>
</reference>
<dbReference type="InterPro" id="IPR010432">
    <property type="entry name" value="RDD"/>
</dbReference>
<dbReference type="AlphaFoldDB" id="A0A4R6ITV1"/>
<dbReference type="OrthoDB" id="762068at2"/>
<keyword evidence="9" id="KW-1185">Reference proteome</keyword>